<dbReference type="Pfam" id="PF15723">
    <property type="entry name" value="MqsR_toxin"/>
    <property type="match status" value="1"/>
</dbReference>
<evidence type="ECO:0000313" key="2">
    <source>
        <dbReference type="Proteomes" id="UP000605253"/>
    </source>
</evidence>
<dbReference type="Proteomes" id="UP000605253">
    <property type="component" value="Unassembled WGS sequence"/>
</dbReference>
<dbReference type="Gene3D" id="3.30.2310.40">
    <property type="match status" value="1"/>
</dbReference>
<name>A0A917FJK0_9GAMM</name>
<dbReference type="InterPro" id="IPR031451">
    <property type="entry name" value="MqsR_toxin"/>
</dbReference>
<reference evidence="1" key="1">
    <citation type="journal article" date="2014" name="Int. J. Syst. Evol. Microbiol.">
        <title>Complete genome sequence of Corynebacterium casei LMG S-19264T (=DSM 44701T), isolated from a smear-ripened cheese.</title>
        <authorList>
            <consortium name="US DOE Joint Genome Institute (JGI-PGF)"/>
            <person name="Walter F."/>
            <person name="Albersmeier A."/>
            <person name="Kalinowski J."/>
            <person name="Ruckert C."/>
        </authorList>
    </citation>
    <scope>NUCLEOTIDE SEQUENCE</scope>
    <source>
        <strain evidence="1">CGMCC 1.12181</strain>
    </source>
</reference>
<protein>
    <recommendedName>
        <fullName evidence="3">MqsR (Motility quorum-sensing regulator) toxin of toxin-antitoxin system</fullName>
    </recommendedName>
</protein>
<dbReference type="GO" id="GO:0017148">
    <property type="term" value="P:negative regulation of translation"/>
    <property type="evidence" value="ECO:0007669"/>
    <property type="project" value="InterPro"/>
</dbReference>
<comment type="caution">
    <text evidence="1">The sequence shown here is derived from an EMBL/GenBank/DDBJ whole genome shotgun (WGS) entry which is preliminary data.</text>
</comment>
<dbReference type="InterPro" id="IPR038493">
    <property type="entry name" value="MqsR_sf"/>
</dbReference>
<accession>A0A917FJK0</accession>
<dbReference type="AlphaFoldDB" id="A0A917FJK0"/>
<proteinExistence type="predicted"/>
<evidence type="ECO:0008006" key="3">
    <source>
        <dbReference type="Google" id="ProtNLM"/>
    </source>
</evidence>
<dbReference type="EMBL" id="BMEO01000001">
    <property type="protein sequence ID" value="GGF84625.1"/>
    <property type="molecule type" value="Genomic_DNA"/>
</dbReference>
<evidence type="ECO:0000313" key="1">
    <source>
        <dbReference type="EMBL" id="GGF84625.1"/>
    </source>
</evidence>
<dbReference type="GO" id="GO:0044010">
    <property type="term" value="P:single-species biofilm formation"/>
    <property type="evidence" value="ECO:0007669"/>
    <property type="project" value="InterPro"/>
</dbReference>
<organism evidence="1 2">
    <name type="scientific">Marinicella pacifica</name>
    <dbReference type="NCBI Taxonomy" id="1171543"/>
    <lineage>
        <taxon>Bacteria</taxon>
        <taxon>Pseudomonadati</taxon>
        <taxon>Pseudomonadota</taxon>
        <taxon>Gammaproteobacteria</taxon>
        <taxon>Lysobacterales</taxon>
        <taxon>Marinicellaceae</taxon>
        <taxon>Marinicella</taxon>
    </lineage>
</organism>
<reference evidence="1" key="2">
    <citation type="submission" date="2020-09" db="EMBL/GenBank/DDBJ databases">
        <authorList>
            <person name="Sun Q."/>
            <person name="Zhou Y."/>
        </authorList>
    </citation>
    <scope>NUCLEOTIDE SEQUENCE</scope>
    <source>
        <strain evidence="1">CGMCC 1.12181</strain>
    </source>
</reference>
<dbReference type="GO" id="GO:0009372">
    <property type="term" value="P:quorum sensing"/>
    <property type="evidence" value="ECO:0007669"/>
    <property type="project" value="InterPro"/>
</dbReference>
<keyword evidence="2" id="KW-1185">Reference proteome</keyword>
<dbReference type="RefSeq" id="WP_188363797.1">
    <property type="nucleotide sequence ID" value="NZ_BAABJF010000011.1"/>
</dbReference>
<gene>
    <name evidence="1" type="ORF">GCM10011365_01970</name>
</gene>
<sequence>MPHYDLDKVREAAQRLDIEYRGLKVRLDIANLGYELKDVADCIEKLTASHFHKTINYEDGQIDDVYKCMYQKINEDEVFNDELYIKLSLHDDCLSISLGSFHL</sequence>